<evidence type="ECO:0000313" key="4">
    <source>
        <dbReference type="Proteomes" id="UP000278981"/>
    </source>
</evidence>
<feature type="domain" description="2-oxoglutarate dehydrogenase E1 component N-terminal" evidence="2">
    <location>
        <begin position="15"/>
        <end position="48"/>
    </location>
</feature>
<evidence type="ECO:0000256" key="1">
    <source>
        <dbReference type="SAM" id="MobiDB-lite"/>
    </source>
</evidence>
<dbReference type="Proteomes" id="UP000278981">
    <property type="component" value="Unassembled WGS sequence"/>
</dbReference>
<reference evidence="3 4" key="1">
    <citation type="submission" date="2018-04" db="EMBL/GenBank/DDBJ databases">
        <title>Micromonosporas from Atacama Desert.</title>
        <authorList>
            <person name="Carro L."/>
            <person name="Klenk H.-P."/>
            <person name="Goodfellow M."/>
        </authorList>
    </citation>
    <scope>NUCLEOTIDE SEQUENCE [LARGE SCALE GENOMIC DNA]</scope>
    <source>
        <strain evidence="3 4">LB19</strain>
    </source>
</reference>
<feature type="compositionally biased region" description="Low complexity" evidence="1">
    <location>
        <begin position="75"/>
        <end position="92"/>
    </location>
</feature>
<name>A0A3N9X7E6_9ACTN</name>
<dbReference type="InterPro" id="IPR032106">
    <property type="entry name" value="2-oxogl_dehyd_N"/>
</dbReference>
<gene>
    <name evidence="3" type="ORF">DDE19_34175</name>
</gene>
<feature type="non-terminal residue" evidence="3">
    <location>
        <position position="92"/>
    </location>
</feature>
<dbReference type="OrthoDB" id="9759785at2"/>
<dbReference type="Pfam" id="PF16078">
    <property type="entry name" value="2-oxogl_dehyd_N"/>
    <property type="match status" value="1"/>
</dbReference>
<feature type="region of interest" description="Disordered" evidence="1">
    <location>
        <begin position="46"/>
        <end position="92"/>
    </location>
</feature>
<organism evidence="3 4">
    <name type="scientific">Micromonospora ureilytica</name>
    <dbReference type="NCBI Taxonomy" id="709868"/>
    <lineage>
        <taxon>Bacteria</taxon>
        <taxon>Bacillati</taxon>
        <taxon>Actinomycetota</taxon>
        <taxon>Actinomycetes</taxon>
        <taxon>Micromonosporales</taxon>
        <taxon>Micromonosporaceae</taxon>
        <taxon>Micromonospora</taxon>
    </lineage>
</organism>
<feature type="compositionally biased region" description="Low complexity" evidence="1">
    <location>
        <begin position="48"/>
        <end position="59"/>
    </location>
</feature>
<dbReference type="RefSeq" id="WP_148096228.1">
    <property type="nucleotide sequence ID" value="NZ_QDGB01000433.1"/>
</dbReference>
<protein>
    <recommendedName>
        <fullName evidence="2">2-oxoglutarate dehydrogenase E1 component N-terminal domain-containing protein</fullName>
    </recommendedName>
</protein>
<evidence type="ECO:0000259" key="2">
    <source>
        <dbReference type="Pfam" id="PF16078"/>
    </source>
</evidence>
<accession>A0A3N9X7E6</accession>
<proteinExistence type="predicted"/>
<dbReference type="AlphaFoldDB" id="A0A3N9X7E6"/>
<sequence>MSTQQTSQENPLAGFGPNEWIVEEMYQRYLADPSSVDSAWHDFFADYRPAPGAATPRGAESSDKPAAAPEPDGQPEAAATVAQPSAPAKPAT</sequence>
<comment type="caution">
    <text evidence="3">The sequence shown here is derived from an EMBL/GenBank/DDBJ whole genome shotgun (WGS) entry which is preliminary data.</text>
</comment>
<dbReference type="EMBL" id="QDGB01000433">
    <property type="protein sequence ID" value="RQX08900.1"/>
    <property type="molecule type" value="Genomic_DNA"/>
</dbReference>
<evidence type="ECO:0000313" key="3">
    <source>
        <dbReference type="EMBL" id="RQX08900.1"/>
    </source>
</evidence>